<evidence type="ECO:0000256" key="1">
    <source>
        <dbReference type="ARBA" id="ARBA00004496"/>
    </source>
</evidence>
<dbReference type="CDD" id="cd17916">
    <property type="entry name" value="DEXHc_UvrB"/>
    <property type="match status" value="1"/>
</dbReference>
<dbReference type="Pfam" id="PF02151">
    <property type="entry name" value="UVR"/>
    <property type="match status" value="1"/>
</dbReference>
<name>A0A5P1X376_9LACO</name>
<keyword evidence="8 12" id="KW-0267">Excision nuclease</keyword>
<keyword evidence="12 13" id="KW-0742">SOS response</keyword>
<dbReference type="Pfam" id="PF04851">
    <property type="entry name" value="ResIII"/>
    <property type="match status" value="1"/>
</dbReference>
<proteinExistence type="inferred from homology"/>
<dbReference type="NCBIfam" id="TIGR00631">
    <property type="entry name" value="uvrb"/>
    <property type="match status" value="1"/>
</dbReference>
<dbReference type="Gene3D" id="4.10.860.10">
    <property type="entry name" value="UVR domain"/>
    <property type="match status" value="1"/>
</dbReference>
<comment type="subunit">
    <text evidence="10 12 13">Forms a heterotetramer with UvrA during the search for lesions. Interacts with UvrC in an incision complex.</text>
</comment>
<dbReference type="InterPro" id="IPR027417">
    <property type="entry name" value="P-loop_NTPase"/>
</dbReference>
<comment type="similarity">
    <text evidence="2 12 13">Belongs to the UvrB family.</text>
</comment>
<feature type="short sequence motif" description="Beta-hairpin" evidence="12">
    <location>
        <begin position="97"/>
        <end position="120"/>
    </location>
</feature>
<dbReference type="InterPro" id="IPR001650">
    <property type="entry name" value="Helicase_C-like"/>
</dbReference>
<dbReference type="RefSeq" id="WP_150204367.1">
    <property type="nucleotide sequence ID" value="NZ_CP043939.1"/>
</dbReference>
<dbReference type="InterPro" id="IPR014001">
    <property type="entry name" value="Helicase_ATP-bd"/>
</dbReference>
<keyword evidence="9 12" id="KW-0234">DNA repair</keyword>
<comment type="function">
    <text evidence="12">The UvrABC repair system catalyzes the recognition and processing of DNA lesions. A damage recognition complex composed of 2 UvrA and 2 UvrB subunits scans DNA for abnormalities. Upon binding of the UvrA(2)B(2) complex to a putative damaged site, the DNA wraps around one UvrB monomer. DNA wrap is dependent on ATP binding by UvrB and probably causes local melting of the DNA helix, facilitating insertion of UvrB beta-hairpin between the DNA strands. Then UvrB probes one DNA strand for the presence of a lesion. If a lesion is found the UvrA subunits dissociate and the UvrB-DNA preincision complex is formed. This complex is subsequently bound by UvrC and the second UvrB is released. If no lesion is found, the DNA wraps around the other UvrB subunit that will check the other stand for damage.</text>
</comment>
<dbReference type="SUPFAM" id="SSF46600">
    <property type="entry name" value="C-terminal UvrC-binding domain of UvrB"/>
    <property type="match status" value="1"/>
</dbReference>
<dbReference type="GO" id="GO:0009381">
    <property type="term" value="F:excinuclease ABC activity"/>
    <property type="evidence" value="ECO:0007669"/>
    <property type="project" value="UniProtKB-UniRule"/>
</dbReference>
<evidence type="ECO:0000256" key="11">
    <source>
        <dbReference type="ARBA" id="ARBA00029504"/>
    </source>
</evidence>
<evidence type="ECO:0000256" key="10">
    <source>
        <dbReference type="ARBA" id="ARBA00026033"/>
    </source>
</evidence>
<accession>A0A5P1X376</accession>
<evidence type="ECO:0000256" key="5">
    <source>
        <dbReference type="ARBA" id="ARBA00022763"/>
    </source>
</evidence>
<keyword evidence="4 12" id="KW-0547">Nucleotide-binding</keyword>
<comment type="domain">
    <text evidence="12">The beta-hairpin motif is involved in DNA binding.</text>
</comment>
<sequence length="667" mass="76772">MIYRQEDKDFELVSPYKPTGDQPTAIQELTDGIESGEKSQILLGATGTGKTFTISNVIKNVNKPTLILSHNKTLAGQLYGEFKQFFPNNAVEYFVSYYDYYQPEAYVPSSDTYIEKDSAINDEIDKLRHSATSSLLERKDVIVVASVSSIFGLGDPNEYRDHVLSLRVGMEIERNQLLRELVDIQFERNDIDFQRGRFRVHGDVVEIFPASRDERALRIEFFGDEIDRIREVDSLTGEVIGDRDHVSIFPATHFMTNDDIMATAIDNIEKELEDRLKELDKEGKLLEAQRLKQRTEYDIEMMREMGYTSGIENYSRHMDGRKPGEPPYTLLDFFPKDFLLVVDESHQTMPQVRGMYKGDRSRKQMLVDYGFRLPSALDNRPLQLPEFEKHINQVIYMSATPGPYEYEQTDKVVQQIIRPTGLLDPKIEVRPVMGQIDDLVGEINLRIERNERVFITTLTKKMSEDLSDYLKDLGLKVKYLHSDIKTLERTQIIRDLRLGKFDVLVGINLLREGIDVPEVSLVAILDADKEGFLRNERSLIQTIGRAARNENGMVIMYADTVTDSMKSAMDETSRRRKIQEDYNIEHGITPHTIKKEIRDLISSVKETDDTGTEDEFTQQDFADMAKDDQKEMIKQLEEQMKAAAKRLDFEQAATLRDTVMELKSQIG</sequence>
<dbReference type="PROSITE" id="PS51194">
    <property type="entry name" value="HELICASE_CTER"/>
    <property type="match status" value="1"/>
</dbReference>
<dbReference type="GO" id="GO:0009432">
    <property type="term" value="P:SOS response"/>
    <property type="evidence" value="ECO:0007669"/>
    <property type="project" value="UniProtKB-UniRule"/>
</dbReference>
<keyword evidence="6 12" id="KW-0228">DNA excision</keyword>
<evidence type="ECO:0000256" key="4">
    <source>
        <dbReference type="ARBA" id="ARBA00022741"/>
    </source>
</evidence>
<dbReference type="SMART" id="SM00490">
    <property type="entry name" value="HELICc"/>
    <property type="match status" value="1"/>
</dbReference>
<dbReference type="CDD" id="cd18790">
    <property type="entry name" value="SF2_C_UvrB"/>
    <property type="match status" value="1"/>
</dbReference>
<dbReference type="PROSITE" id="PS51192">
    <property type="entry name" value="HELICASE_ATP_BIND_1"/>
    <property type="match status" value="1"/>
</dbReference>
<evidence type="ECO:0000259" key="16">
    <source>
        <dbReference type="PROSITE" id="PS51192"/>
    </source>
</evidence>
<evidence type="ECO:0000256" key="9">
    <source>
        <dbReference type="ARBA" id="ARBA00023204"/>
    </source>
</evidence>
<dbReference type="SUPFAM" id="SSF52540">
    <property type="entry name" value="P-loop containing nucleoside triphosphate hydrolases"/>
    <property type="match status" value="2"/>
</dbReference>
<evidence type="ECO:0000313" key="19">
    <source>
        <dbReference type="Proteomes" id="UP000325295"/>
    </source>
</evidence>
<dbReference type="InterPro" id="IPR036876">
    <property type="entry name" value="UVR_dom_sf"/>
</dbReference>
<dbReference type="KEGG" id="lnn:F0161_09030"/>
<evidence type="ECO:0000256" key="2">
    <source>
        <dbReference type="ARBA" id="ARBA00008533"/>
    </source>
</evidence>
<dbReference type="PANTHER" id="PTHR24029">
    <property type="entry name" value="UVRABC SYSTEM PROTEIN B"/>
    <property type="match status" value="1"/>
</dbReference>
<dbReference type="GO" id="GO:0016887">
    <property type="term" value="F:ATP hydrolysis activity"/>
    <property type="evidence" value="ECO:0007669"/>
    <property type="project" value="InterPro"/>
</dbReference>
<comment type="subcellular location">
    <subcellularLocation>
        <location evidence="1 12 13">Cytoplasm</location>
    </subcellularLocation>
</comment>
<dbReference type="PANTHER" id="PTHR24029:SF0">
    <property type="entry name" value="UVRABC SYSTEM PROTEIN B"/>
    <property type="match status" value="1"/>
</dbReference>
<gene>
    <name evidence="12 18" type="primary">uvrB</name>
    <name evidence="18" type="ORF">F0161_09030</name>
</gene>
<feature type="domain" description="UVR" evidence="15">
    <location>
        <begin position="630"/>
        <end position="665"/>
    </location>
</feature>
<dbReference type="InterPro" id="IPR041471">
    <property type="entry name" value="UvrB_inter"/>
</dbReference>
<dbReference type="OrthoDB" id="9806651at2"/>
<dbReference type="GO" id="GO:0003677">
    <property type="term" value="F:DNA binding"/>
    <property type="evidence" value="ECO:0007669"/>
    <property type="project" value="UniProtKB-UniRule"/>
</dbReference>
<evidence type="ECO:0000256" key="7">
    <source>
        <dbReference type="ARBA" id="ARBA00022840"/>
    </source>
</evidence>
<dbReference type="GO" id="GO:0005737">
    <property type="term" value="C:cytoplasm"/>
    <property type="evidence" value="ECO:0007669"/>
    <property type="project" value="UniProtKB-SubCell"/>
</dbReference>
<dbReference type="InterPro" id="IPR024759">
    <property type="entry name" value="UvrB_YAD/RRR_dom"/>
</dbReference>
<organism evidence="18 19">
    <name type="scientific">Paucilactobacillus nenjiangensis</name>
    <dbReference type="NCBI Taxonomy" id="1296540"/>
    <lineage>
        <taxon>Bacteria</taxon>
        <taxon>Bacillati</taxon>
        <taxon>Bacillota</taxon>
        <taxon>Bacilli</taxon>
        <taxon>Lactobacillales</taxon>
        <taxon>Lactobacillaceae</taxon>
        <taxon>Paucilactobacillus</taxon>
    </lineage>
</organism>
<dbReference type="AlphaFoldDB" id="A0A5P1X376"/>
<dbReference type="Pfam" id="PF17757">
    <property type="entry name" value="UvrB_inter"/>
    <property type="match status" value="1"/>
</dbReference>
<protein>
    <recommendedName>
        <fullName evidence="11 12">UvrABC system protein B</fullName>
        <shortName evidence="12">Protein UvrB</shortName>
    </recommendedName>
    <alternativeName>
        <fullName evidence="12">Excinuclease ABC subunit B</fullName>
    </alternativeName>
</protein>
<evidence type="ECO:0000256" key="12">
    <source>
        <dbReference type="HAMAP-Rule" id="MF_00204"/>
    </source>
</evidence>
<dbReference type="GO" id="GO:0006289">
    <property type="term" value="P:nucleotide-excision repair"/>
    <property type="evidence" value="ECO:0007669"/>
    <property type="project" value="UniProtKB-UniRule"/>
</dbReference>
<dbReference type="Pfam" id="PF00271">
    <property type="entry name" value="Helicase_C"/>
    <property type="match status" value="1"/>
</dbReference>
<feature type="domain" description="Helicase ATP-binding" evidence="16">
    <location>
        <begin position="31"/>
        <end position="165"/>
    </location>
</feature>
<evidence type="ECO:0000259" key="15">
    <source>
        <dbReference type="PROSITE" id="PS50151"/>
    </source>
</evidence>
<keyword evidence="7 12" id="KW-0067">ATP-binding</keyword>
<dbReference type="InterPro" id="IPR004807">
    <property type="entry name" value="UvrB"/>
</dbReference>
<evidence type="ECO:0000256" key="14">
    <source>
        <dbReference type="SAM" id="Coils"/>
    </source>
</evidence>
<feature type="coiled-coil region" evidence="14">
    <location>
        <begin position="619"/>
        <end position="653"/>
    </location>
</feature>
<dbReference type="Pfam" id="PF12344">
    <property type="entry name" value="UvrB"/>
    <property type="match status" value="1"/>
</dbReference>
<dbReference type="PROSITE" id="PS50151">
    <property type="entry name" value="UVR"/>
    <property type="match status" value="1"/>
</dbReference>
<keyword evidence="14" id="KW-0175">Coiled coil</keyword>
<dbReference type="EMBL" id="CP043939">
    <property type="protein sequence ID" value="QER67973.1"/>
    <property type="molecule type" value="Genomic_DNA"/>
</dbReference>
<dbReference type="GO" id="GO:0005524">
    <property type="term" value="F:ATP binding"/>
    <property type="evidence" value="ECO:0007669"/>
    <property type="project" value="UniProtKB-UniRule"/>
</dbReference>
<dbReference type="Gene3D" id="3.40.50.300">
    <property type="entry name" value="P-loop containing nucleotide triphosphate hydrolases"/>
    <property type="match status" value="3"/>
</dbReference>
<evidence type="ECO:0000256" key="8">
    <source>
        <dbReference type="ARBA" id="ARBA00022881"/>
    </source>
</evidence>
<feature type="binding site" evidence="12">
    <location>
        <begin position="44"/>
        <end position="51"/>
    </location>
    <ligand>
        <name>ATP</name>
        <dbReference type="ChEBI" id="CHEBI:30616"/>
    </ligand>
</feature>
<dbReference type="HAMAP" id="MF_00204">
    <property type="entry name" value="UvrB"/>
    <property type="match status" value="1"/>
</dbReference>
<feature type="coiled-coil region" evidence="14">
    <location>
        <begin position="262"/>
        <end position="289"/>
    </location>
</feature>
<evidence type="ECO:0000256" key="6">
    <source>
        <dbReference type="ARBA" id="ARBA00022769"/>
    </source>
</evidence>
<keyword evidence="3 12" id="KW-0963">Cytoplasm</keyword>
<feature type="domain" description="Helicase C-terminal" evidence="17">
    <location>
        <begin position="435"/>
        <end position="601"/>
    </location>
</feature>
<evidence type="ECO:0000256" key="3">
    <source>
        <dbReference type="ARBA" id="ARBA00022490"/>
    </source>
</evidence>
<evidence type="ECO:0000256" key="13">
    <source>
        <dbReference type="RuleBase" id="RU003587"/>
    </source>
</evidence>
<keyword evidence="19" id="KW-1185">Reference proteome</keyword>
<dbReference type="InterPro" id="IPR006935">
    <property type="entry name" value="Helicase/UvrB_N"/>
</dbReference>
<dbReference type="GO" id="GO:0009380">
    <property type="term" value="C:excinuclease repair complex"/>
    <property type="evidence" value="ECO:0007669"/>
    <property type="project" value="InterPro"/>
</dbReference>
<dbReference type="NCBIfam" id="NF003673">
    <property type="entry name" value="PRK05298.1"/>
    <property type="match status" value="1"/>
</dbReference>
<reference evidence="18 19" key="1">
    <citation type="submission" date="2019-09" db="EMBL/GenBank/DDBJ databases">
        <title>Complete Genome Sequence of Lactobacillus nenjiangensis SH-Y15, isolated from sauerkraut.</title>
        <authorList>
            <person name="Yang H."/>
        </authorList>
    </citation>
    <scope>NUCLEOTIDE SEQUENCE [LARGE SCALE GENOMIC DNA]</scope>
    <source>
        <strain evidence="18 19">SH-Y15</strain>
    </source>
</reference>
<keyword evidence="5 12" id="KW-0227">DNA damage</keyword>
<dbReference type="Proteomes" id="UP000325295">
    <property type="component" value="Chromosome"/>
</dbReference>
<evidence type="ECO:0000259" key="17">
    <source>
        <dbReference type="PROSITE" id="PS51194"/>
    </source>
</evidence>
<dbReference type="SMART" id="SM00487">
    <property type="entry name" value="DEXDc"/>
    <property type="match status" value="1"/>
</dbReference>
<evidence type="ECO:0000313" key="18">
    <source>
        <dbReference type="EMBL" id="QER67973.1"/>
    </source>
</evidence>
<dbReference type="InterPro" id="IPR001943">
    <property type="entry name" value="UVR_dom"/>
</dbReference>